<name>A0A8T0GU26_CERPU</name>
<accession>A0A8T0GU26</accession>
<dbReference type="Proteomes" id="UP000822688">
    <property type="component" value="Chromosome 9"/>
</dbReference>
<proteinExistence type="predicted"/>
<sequence length="49" mass="5351">MIKPSRLPCEVALQIGAKADVTQINGVLKELCVKLQCSTQVDHDRNGET</sequence>
<keyword evidence="2" id="KW-1185">Reference proteome</keyword>
<organism evidence="1 2">
    <name type="scientific">Ceratodon purpureus</name>
    <name type="common">Fire moss</name>
    <name type="synonym">Dicranum purpureum</name>
    <dbReference type="NCBI Taxonomy" id="3225"/>
    <lineage>
        <taxon>Eukaryota</taxon>
        <taxon>Viridiplantae</taxon>
        <taxon>Streptophyta</taxon>
        <taxon>Embryophyta</taxon>
        <taxon>Bryophyta</taxon>
        <taxon>Bryophytina</taxon>
        <taxon>Bryopsida</taxon>
        <taxon>Dicranidae</taxon>
        <taxon>Pseudoditrichales</taxon>
        <taxon>Ditrichaceae</taxon>
        <taxon>Ceratodon</taxon>
    </lineage>
</organism>
<evidence type="ECO:0000313" key="1">
    <source>
        <dbReference type="EMBL" id="KAG0561859.1"/>
    </source>
</evidence>
<evidence type="ECO:0000313" key="2">
    <source>
        <dbReference type="Proteomes" id="UP000822688"/>
    </source>
</evidence>
<gene>
    <name evidence="1" type="ORF">KC19_9G098300</name>
</gene>
<comment type="caution">
    <text evidence="1">The sequence shown here is derived from an EMBL/GenBank/DDBJ whole genome shotgun (WGS) entry which is preliminary data.</text>
</comment>
<dbReference type="EMBL" id="CM026430">
    <property type="protein sequence ID" value="KAG0561859.1"/>
    <property type="molecule type" value="Genomic_DNA"/>
</dbReference>
<reference evidence="1" key="1">
    <citation type="submission" date="2020-06" db="EMBL/GenBank/DDBJ databases">
        <title>WGS assembly of Ceratodon purpureus strain R40.</title>
        <authorList>
            <person name="Carey S.B."/>
            <person name="Jenkins J."/>
            <person name="Shu S."/>
            <person name="Lovell J.T."/>
            <person name="Sreedasyam A."/>
            <person name="Maumus F."/>
            <person name="Tiley G.P."/>
            <person name="Fernandez-Pozo N."/>
            <person name="Barry K."/>
            <person name="Chen C."/>
            <person name="Wang M."/>
            <person name="Lipzen A."/>
            <person name="Daum C."/>
            <person name="Saski C.A."/>
            <person name="Payton A.C."/>
            <person name="Mcbreen J.C."/>
            <person name="Conrad R.E."/>
            <person name="Kollar L.M."/>
            <person name="Olsson S."/>
            <person name="Huttunen S."/>
            <person name="Landis J.B."/>
            <person name="Wickett N.J."/>
            <person name="Johnson M.G."/>
            <person name="Rensing S.A."/>
            <person name="Grimwood J."/>
            <person name="Schmutz J."/>
            <person name="Mcdaniel S.F."/>
        </authorList>
    </citation>
    <scope>NUCLEOTIDE SEQUENCE</scope>
    <source>
        <strain evidence="1">R40</strain>
    </source>
</reference>
<protein>
    <submittedName>
        <fullName evidence="1">Uncharacterized protein</fullName>
    </submittedName>
</protein>
<dbReference type="AlphaFoldDB" id="A0A8T0GU26"/>